<evidence type="ECO:0000256" key="10">
    <source>
        <dbReference type="ARBA" id="ARBA00031306"/>
    </source>
</evidence>
<name>A0ABU8EYB4_9GAMM</name>
<feature type="signal peptide" evidence="12">
    <location>
        <begin position="1"/>
        <end position="18"/>
    </location>
</feature>
<feature type="chain" id="PRO_5046552442" description="FAD:protein FMN transferase" evidence="12">
    <location>
        <begin position="19"/>
        <end position="460"/>
    </location>
</feature>
<evidence type="ECO:0000313" key="13">
    <source>
        <dbReference type="EMBL" id="MEI4551972.1"/>
    </source>
</evidence>
<evidence type="ECO:0000256" key="9">
    <source>
        <dbReference type="ARBA" id="ARBA00022842"/>
    </source>
</evidence>
<dbReference type="InterPro" id="IPR024932">
    <property type="entry name" value="ApbE"/>
</dbReference>
<dbReference type="Proteomes" id="UP001382455">
    <property type="component" value="Unassembled WGS sequence"/>
</dbReference>
<keyword evidence="7" id="KW-0479">Metal-binding</keyword>
<evidence type="ECO:0000256" key="12">
    <source>
        <dbReference type="SAM" id="SignalP"/>
    </source>
</evidence>
<dbReference type="SUPFAM" id="SSF143631">
    <property type="entry name" value="ApbE-like"/>
    <property type="match status" value="1"/>
</dbReference>
<evidence type="ECO:0000256" key="3">
    <source>
        <dbReference type="ARBA" id="ARBA00011955"/>
    </source>
</evidence>
<keyword evidence="8" id="KW-0274">FAD</keyword>
<keyword evidence="6" id="KW-0808">Transferase</keyword>
<comment type="caution">
    <text evidence="13">The sequence shown here is derived from an EMBL/GenBank/DDBJ whole genome shotgun (WGS) entry which is preliminary data.</text>
</comment>
<proteinExistence type="inferred from homology"/>
<reference evidence="13 14" key="1">
    <citation type="submission" date="2023-12" db="EMBL/GenBank/DDBJ databases">
        <title>Friends and Foes: Symbiotic and Algicidal bacterial influence on Karenia brevis blooms.</title>
        <authorList>
            <person name="Fei C."/>
            <person name="Mohamed A.R."/>
            <person name="Booker A."/>
            <person name="Arshad M."/>
            <person name="Klass S."/>
            <person name="Ahn S."/>
            <person name="Gilbert P.M."/>
            <person name="Heil C.A."/>
            <person name="Martinez J.M."/>
            <person name="Amin S.A."/>
        </authorList>
    </citation>
    <scope>NUCLEOTIDE SEQUENCE [LARGE SCALE GENOMIC DNA]</scope>
    <source>
        <strain evidence="13 14">CE15</strain>
    </source>
</reference>
<gene>
    <name evidence="13" type="ORF">WAE96_20010</name>
</gene>
<keyword evidence="12" id="KW-0732">Signal</keyword>
<evidence type="ECO:0000256" key="6">
    <source>
        <dbReference type="ARBA" id="ARBA00022679"/>
    </source>
</evidence>
<sequence>MRFVVLIAALVCGFNAVAKQYATTAYLGTSVQFTIENVSATEQDQAFELVKQELTRLDMILSRYNNSSSLSILNREKQLKNAPVELIDVLKLCQQWQVSTTNHFSCRLGSILPIWQQAEQTQTMPSRIEVRREARSLRDKTILINGSHITLDEELTLDVNGIAKGFIIDKVYDLLVARYSESRFKIDIGGDGRHYGAWPIAFTNPNVKNATQVMLTNLENHAYAASGLAFRHFQIKHNTFSHIFAPRDGWPITKPIGAAVIAKTTANADAIATALTTMNGVNAIDWLNKHDVAGVLFLPDGRVVYSKTWQQRDVSKHKAKLTFDYTLPEFDIADYRKPYVAIWLSDSKGKPIKQMAILGDSERWWKQSRRWWRKVGRKENSVFPHLAHATRKPGQHSISWFGEDDFGQIVTENELILHIEVSREHGDTSYQKLPFNLTKQVTITKDGKGEIGQLSLTITP</sequence>
<dbReference type="PANTHER" id="PTHR30040">
    <property type="entry name" value="THIAMINE BIOSYNTHESIS LIPOPROTEIN APBE"/>
    <property type="match status" value="1"/>
</dbReference>
<evidence type="ECO:0000256" key="11">
    <source>
        <dbReference type="ARBA" id="ARBA00048540"/>
    </source>
</evidence>
<evidence type="ECO:0000256" key="4">
    <source>
        <dbReference type="ARBA" id="ARBA00016337"/>
    </source>
</evidence>
<evidence type="ECO:0000256" key="5">
    <source>
        <dbReference type="ARBA" id="ARBA00022630"/>
    </source>
</evidence>
<dbReference type="InterPro" id="IPR014469">
    <property type="entry name" value="DUF2271"/>
</dbReference>
<dbReference type="EC" id="2.7.1.180" evidence="3"/>
<dbReference type="InterPro" id="IPR003374">
    <property type="entry name" value="ApbE-like_sf"/>
</dbReference>
<evidence type="ECO:0000256" key="8">
    <source>
        <dbReference type="ARBA" id="ARBA00022827"/>
    </source>
</evidence>
<organism evidence="13 14">
    <name type="scientific">Pseudoalteromonas spongiae</name>
    <dbReference type="NCBI Taxonomy" id="298657"/>
    <lineage>
        <taxon>Bacteria</taxon>
        <taxon>Pseudomonadati</taxon>
        <taxon>Pseudomonadota</taxon>
        <taxon>Gammaproteobacteria</taxon>
        <taxon>Alteromonadales</taxon>
        <taxon>Pseudoalteromonadaceae</taxon>
        <taxon>Pseudoalteromonas</taxon>
    </lineage>
</organism>
<comment type="cofactor">
    <cofactor evidence="1">
        <name>Mg(2+)</name>
        <dbReference type="ChEBI" id="CHEBI:18420"/>
    </cofactor>
</comment>
<evidence type="ECO:0000256" key="2">
    <source>
        <dbReference type="ARBA" id="ARBA00008282"/>
    </source>
</evidence>
<keyword evidence="5" id="KW-0285">Flavoprotein</keyword>
<dbReference type="EMBL" id="JBAWKS010000002">
    <property type="protein sequence ID" value="MEI4551972.1"/>
    <property type="molecule type" value="Genomic_DNA"/>
</dbReference>
<comment type="catalytic activity">
    <reaction evidence="11">
        <text>L-threonyl-[protein] + FAD = FMN-L-threonyl-[protein] + AMP + H(+)</text>
        <dbReference type="Rhea" id="RHEA:36847"/>
        <dbReference type="Rhea" id="RHEA-COMP:11060"/>
        <dbReference type="Rhea" id="RHEA-COMP:11061"/>
        <dbReference type="ChEBI" id="CHEBI:15378"/>
        <dbReference type="ChEBI" id="CHEBI:30013"/>
        <dbReference type="ChEBI" id="CHEBI:57692"/>
        <dbReference type="ChEBI" id="CHEBI:74257"/>
        <dbReference type="ChEBI" id="CHEBI:456215"/>
        <dbReference type="EC" id="2.7.1.180"/>
    </reaction>
</comment>
<dbReference type="Gene3D" id="3.10.520.10">
    <property type="entry name" value="ApbE-like domains"/>
    <property type="match status" value="1"/>
</dbReference>
<protein>
    <recommendedName>
        <fullName evidence="4">FAD:protein FMN transferase</fullName>
        <ecNumber evidence="3">2.7.1.180</ecNumber>
    </recommendedName>
    <alternativeName>
        <fullName evidence="10">Flavin transferase</fullName>
    </alternativeName>
</protein>
<evidence type="ECO:0000256" key="7">
    <source>
        <dbReference type="ARBA" id="ARBA00022723"/>
    </source>
</evidence>
<keyword evidence="9" id="KW-0460">Magnesium</keyword>
<keyword evidence="14" id="KW-1185">Reference proteome</keyword>
<dbReference type="Pfam" id="PF10029">
    <property type="entry name" value="DUF2271"/>
    <property type="match status" value="1"/>
</dbReference>
<evidence type="ECO:0000256" key="1">
    <source>
        <dbReference type="ARBA" id="ARBA00001946"/>
    </source>
</evidence>
<dbReference type="Pfam" id="PF02424">
    <property type="entry name" value="ApbE"/>
    <property type="match status" value="1"/>
</dbReference>
<dbReference type="PANTHER" id="PTHR30040:SF2">
    <property type="entry name" value="FAD:PROTEIN FMN TRANSFERASE"/>
    <property type="match status" value="1"/>
</dbReference>
<comment type="similarity">
    <text evidence="2">Belongs to the ApbE family.</text>
</comment>
<accession>A0ABU8EYB4</accession>
<dbReference type="RefSeq" id="WP_336436853.1">
    <property type="nucleotide sequence ID" value="NZ_JBAWKS010000002.1"/>
</dbReference>
<evidence type="ECO:0000313" key="14">
    <source>
        <dbReference type="Proteomes" id="UP001382455"/>
    </source>
</evidence>